<reference evidence="2" key="1">
    <citation type="submission" date="2021-04" db="EMBL/GenBank/DDBJ databases">
        <title>Genome seq and assembly of Bacillus sp.</title>
        <authorList>
            <person name="Chhetri G."/>
        </authorList>
    </citation>
    <scope>NUCLEOTIDE SEQUENCE</scope>
    <source>
        <strain evidence="2">RG28</strain>
    </source>
</reference>
<dbReference type="InterPro" id="IPR002611">
    <property type="entry name" value="IstB_ATP-bd"/>
</dbReference>
<dbReference type="PANTHER" id="PTHR30050">
    <property type="entry name" value="CHROMOSOMAL REPLICATION INITIATOR PROTEIN DNAA"/>
    <property type="match status" value="1"/>
</dbReference>
<dbReference type="PANTHER" id="PTHR30050:SF4">
    <property type="entry name" value="ATP-BINDING PROTEIN RV3427C IN INSERTION SEQUENCE-RELATED"/>
    <property type="match status" value="1"/>
</dbReference>
<proteinExistence type="predicted"/>
<evidence type="ECO:0000259" key="1">
    <source>
        <dbReference type="Pfam" id="PF01695"/>
    </source>
</evidence>
<keyword evidence="3" id="KW-1185">Reference proteome</keyword>
<dbReference type="Pfam" id="PF01695">
    <property type="entry name" value="IstB_IS21"/>
    <property type="match status" value="1"/>
</dbReference>
<dbReference type="SUPFAM" id="SSF52540">
    <property type="entry name" value="P-loop containing nucleoside triphosphate hydrolases"/>
    <property type="match status" value="1"/>
</dbReference>
<dbReference type="Gene3D" id="3.40.50.300">
    <property type="entry name" value="P-loop containing nucleotide triphosphate hydrolases"/>
    <property type="match status" value="1"/>
</dbReference>
<gene>
    <name evidence="2" type="ORF">J5Y03_10220</name>
</gene>
<organism evidence="2 3">
    <name type="scientific">Gottfriedia endophytica</name>
    <dbReference type="NCBI Taxonomy" id="2820819"/>
    <lineage>
        <taxon>Bacteria</taxon>
        <taxon>Bacillati</taxon>
        <taxon>Bacillota</taxon>
        <taxon>Bacilli</taxon>
        <taxon>Bacillales</taxon>
        <taxon>Bacillaceae</taxon>
        <taxon>Gottfriedia</taxon>
    </lineage>
</organism>
<evidence type="ECO:0000313" key="3">
    <source>
        <dbReference type="Proteomes" id="UP000682134"/>
    </source>
</evidence>
<keyword evidence="2" id="KW-0067">ATP-binding</keyword>
<dbReference type="RefSeq" id="WP_209405233.1">
    <property type="nucleotide sequence ID" value="NZ_JAGIYQ010000005.1"/>
</dbReference>
<feature type="domain" description="IstB-like ATP-binding" evidence="1">
    <location>
        <begin position="32"/>
        <end position="246"/>
    </location>
</feature>
<dbReference type="InterPro" id="IPR027417">
    <property type="entry name" value="P-loop_NTPase"/>
</dbReference>
<dbReference type="GO" id="GO:0005524">
    <property type="term" value="F:ATP binding"/>
    <property type="evidence" value="ECO:0007669"/>
    <property type="project" value="UniProtKB-KW"/>
</dbReference>
<comment type="caution">
    <text evidence="2">The sequence shown here is derived from an EMBL/GenBank/DDBJ whole genome shotgun (WGS) entry which is preliminary data.</text>
</comment>
<sequence length="262" mass="30297">MSAISDDCMYKECDGTGLIFVKDHEEKREFMRECKCKAVKQIERKLKSAQIPEEFKKANINSFKIDIYQTPQAKKVAETAKIVTVNFVKNFKEMMNQGKGLYFYSKIKGSGKTRLAASVLNAVVKTSDKLDKPLRFYYTSTSDLLEEIKKTFNSDSKVKSEQILEAVKTADLLVLDDIGVEKVTDWVEETFTRVLDYRLQNKKVTIFTSNLTIEQLDMKYQQGRVSSRIEKMSFPVAMPEESIRKKLARSENEDLQELLYKR</sequence>
<name>A0A940NVB3_9BACI</name>
<keyword evidence="2" id="KW-0547">Nucleotide-binding</keyword>
<evidence type="ECO:0000313" key="2">
    <source>
        <dbReference type="EMBL" id="MBP0725563.1"/>
    </source>
</evidence>
<accession>A0A940NVB3</accession>
<dbReference type="Proteomes" id="UP000682134">
    <property type="component" value="Unassembled WGS sequence"/>
</dbReference>
<protein>
    <submittedName>
        <fullName evidence="2">ATP-binding protein</fullName>
    </submittedName>
</protein>
<dbReference type="EMBL" id="JAGIYQ010000005">
    <property type="protein sequence ID" value="MBP0725563.1"/>
    <property type="molecule type" value="Genomic_DNA"/>
</dbReference>
<dbReference type="GO" id="GO:0006260">
    <property type="term" value="P:DNA replication"/>
    <property type="evidence" value="ECO:0007669"/>
    <property type="project" value="TreeGrafter"/>
</dbReference>
<dbReference type="AlphaFoldDB" id="A0A940NVB3"/>